<protein>
    <submittedName>
        <fullName evidence="2">Uncharacterized protein</fullName>
    </submittedName>
</protein>
<name>A0A2G6E816_9BACT</name>
<comment type="caution">
    <text evidence="2">The sequence shown here is derived from an EMBL/GenBank/DDBJ whole genome shotgun (WGS) entry which is preliminary data.</text>
</comment>
<dbReference type="AlphaFoldDB" id="A0A2G6E816"/>
<reference evidence="2 3" key="1">
    <citation type="submission" date="2017-10" db="EMBL/GenBank/DDBJ databases">
        <title>Novel microbial diversity and functional potential in the marine mammal oral microbiome.</title>
        <authorList>
            <person name="Dudek N.K."/>
            <person name="Sun C.L."/>
            <person name="Burstein D."/>
            <person name="Kantor R.S."/>
            <person name="Aliaga Goltsman D.S."/>
            <person name="Bik E.M."/>
            <person name="Thomas B.C."/>
            <person name="Banfield J.F."/>
            <person name="Relman D.A."/>
        </authorList>
    </citation>
    <scope>NUCLEOTIDE SEQUENCE [LARGE SCALE GENOMIC DNA]</scope>
    <source>
        <strain evidence="2">DOLZORAL124_49_17</strain>
    </source>
</reference>
<organism evidence="2 3">
    <name type="scientific">candidate division KSB3 bacterium</name>
    <dbReference type="NCBI Taxonomy" id="2044937"/>
    <lineage>
        <taxon>Bacteria</taxon>
        <taxon>candidate division KSB3</taxon>
    </lineage>
</organism>
<accession>A0A2G6E816</accession>
<feature type="compositionally biased region" description="Polar residues" evidence="1">
    <location>
        <begin position="52"/>
        <end position="63"/>
    </location>
</feature>
<feature type="compositionally biased region" description="Polar residues" evidence="1">
    <location>
        <begin position="1"/>
        <end position="15"/>
    </location>
</feature>
<feature type="region of interest" description="Disordered" evidence="1">
    <location>
        <begin position="37"/>
        <end position="63"/>
    </location>
</feature>
<sequence length="63" mass="6911">MKHIFRQSSSLSHNQFILDPGHTNTPHNFAKNIILQQSPAKKADSGSLAHAQKTTAEESLNDA</sequence>
<feature type="region of interest" description="Disordered" evidence="1">
    <location>
        <begin position="1"/>
        <end position="23"/>
    </location>
</feature>
<proteinExistence type="predicted"/>
<gene>
    <name evidence="2" type="ORF">CSB45_03970</name>
</gene>
<evidence type="ECO:0000256" key="1">
    <source>
        <dbReference type="SAM" id="MobiDB-lite"/>
    </source>
</evidence>
<evidence type="ECO:0000313" key="3">
    <source>
        <dbReference type="Proteomes" id="UP000229740"/>
    </source>
</evidence>
<evidence type="ECO:0000313" key="2">
    <source>
        <dbReference type="EMBL" id="PID58233.1"/>
    </source>
</evidence>
<dbReference type="EMBL" id="PDPS01000023">
    <property type="protein sequence ID" value="PID58233.1"/>
    <property type="molecule type" value="Genomic_DNA"/>
</dbReference>
<dbReference type="Proteomes" id="UP000229740">
    <property type="component" value="Unassembled WGS sequence"/>
</dbReference>